<keyword evidence="4" id="KW-0378">Hydrolase</keyword>
<dbReference type="Gene3D" id="3.30.1390.10">
    <property type="match status" value="1"/>
</dbReference>
<dbReference type="InterPro" id="IPR003769">
    <property type="entry name" value="ClpS_core"/>
</dbReference>
<dbReference type="EMBL" id="CAMXCT020000815">
    <property type="protein sequence ID" value="CAL1136947.1"/>
    <property type="molecule type" value="Genomic_DNA"/>
</dbReference>
<proteinExistence type="predicted"/>
<evidence type="ECO:0000313" key="4">
    <source>
        <dbReference type="EMBL" id="CAL4770884.1"/>
    </source>
</evidence>
<keyword evidence="5" id="KW-1185">Reference proteome</keyword>
<accession>A0A9P1FR96</accession>
<protein>
    <submittedName>
        <fullName evidence="4">ATP-dependent Clp protease adapter protein ClpS</fullName>
    </submittedName>
</protein>
<organism evidence="2">
    <name type="scientific">Cladocopium goreaui</name>
    <dbReference type="NCBI Taxonomy" id="2562237"/>
    <lineage>
        <taxon>Eukaryota</taxon>
        <taxon>Sar</taxon>
        <taxon>Alveolata</taxon>
        <taxon>Dinophyceae</taxon>
        <taxon>Suessiales</taxon>
        <taxon>Symbiodiniaceae</taxon>
        <taxon>Cladocopium</taxon>
    </lineage>
</organism>
<dbReference type="Proteomes" id="UP001152797">
    <property type="component" value="Unassembled WGS sequence"/>
</dbReference>
<dbReference type="AlphaFoldDB" id="A0A9P1FR96"/>
<evidence type="ECO:0000259" key="1">
    <source>
        <dbReference type="Pfam" id="PF02617"/>
    </source>
</evidence>
<feature type="domain" description="Adaptor protein ClpS core" evidence="1">
    <location>
        <begin position="171"/>
        <end position="221"/>
    </location>
</feature>
<dbReference type="InterPro" id="IPR014719">
    <property type="entry name" value="Ribosomal_bL12_C/ClpS-like"/>
</dbReference>
<keyword evidence="4" id="KW-0645">Protease</keyword>
<dbReference type="EMBL" id="CAMXCT030000815">
    <property type="protein sequence ID" value="CAL4770884.1"/>
    <property type="molecule type" value="Genomic_DNA"/>
</dbReference>
<comment type="caution">
    <text evidence="2">The sequence shown here is derived from an EMBL/GenBank/DDBJ whole genome shotgun (WGS) entry which is preliminary data.</text>
</comment>
<dbReference type="PANTHER" id="PTHR33473">
    <property type="entry name" value="ATP-DEPENDENT CLP PROTEASE ADAPTER PROTEIN CLPS1, CHLOROPLASTIC"/>
    <property type="match status" value="1"/>
</dbReference>
<dbReference type="GO" id="GO:0030163">
    <property type="term" value="P:protein catabolic process"/>
    <property type="evidence" value="ECO:0007669"/>
    <property type="project" value="InterPro"/>
</dbReference>
<evidence type="ECO:0000313" key="3">
    <source>
        <dbReference type="EMBL" id="CAL1136947.1"/>
    </source>
</evidence>
<dbReference type="GO" id="GO:0006508">
    <property type="term" value="P:proteolysis"/>
    <property type="evidence" value="ECO:0007669"/>
    <property type="project" value="UniProtKB-KW"/>
</dbReference>
<dbReference type="InterPro" id="IPR022935">
    <property type="entry name" value="ClpS"/>
</dbReference>
<sequence length="235" mass="26551">MLAFRPGVVPRALPPSHGCIERRDAASEPRDHGTSWAVGSVGSVGFIMVSRLTRFTRLTRRAVLEAPTVAIPGAKVQDETRQKRADQYRLLLFTELLMSFTDTDGDNIRLQKEGMFVNEYVNDRLEIRRMEYFDIDEKARSYHDPTGRGWFRASENVSELVRKRDLMFIERDFVARCLMTVCALKESNAYQVMMKAHTEGVAVVGTYDFETAETYCAGLNAKGLSADIIPVDNGE</sequence>
<dbReference type="PANTHER" id="PTHR33473:SF17">
    <property type="entry name" value="ATP-DEPENDENT CLP PROTEASE ADAPTER PROTEIN CLPS1, CHLOROPLASTIC"/>
    <property type="match status" value="1"/>
</dbReference>
<reference evidence="2" key="1">
    <citation type="submission" date="2022-10" db="EMBL/GenBank/DDBJ databases">
        <authorList>
            <person name="Chen Y."/>
            <person name="Dougan E. K."/>
            <person name="Chan C."/>
            <person name="Rhodes N."/>
            <person name="Thang M."/>
        </authorList>
    </citation>
    <scope>NUCLEOTIDE SEQUENCE</scope>
</reference>
<gene>
    <name evidence="2" type="ORF">C1SCF055_LOCUS11176</name>
</gene>
<dbReference type="EMBL" id="CAMXCT010000815">
    <property type="protein sequence ID" value="CAI3983572.1"/>
    <property type="molecule type" value="Genomic_DNA"/>
</dbReference>
<dbReference type="SUPFAM" id="SSF54736">
    <property type="entry name" value="ClpS-like"/>
    <property type="match status" value="1"/>
</dbReference>
<name>A0A9P1FR96_9DINO</name>
<evidence type="ECO:0000313" key="2">
    <source>
        <dbReference type="EMBL" id="CAI3983572.1"/>
    </source>
</evidence>
<dbReference type="OrthoDB" id="2013930at2759"/>
<reference evidence="3" key="2">
    <citation type="submission" date="2024-04" db="EMBL/GenBank/DDBJ databases">
        <authorList>
            <person name="Chen Y."/>
            <person name="Shah S."/>
            <person name="Dougan E. K."/>
            <person name="Thang M."/>
            <person name="Chan C."/>
        </authorList>
    </citation>
    <scope>NUCLEOTIDE SEQUENCE [LARGE SCALE GENOMIC DNA]</scope>
</reference>
<dbReference type="GO" id="GO:0008233">
    <property type="term" value="F:peptidase activity"/>
    <property type="evidence" value="ECO:0007669"/>
    <property type="project" value="UniProtKB-KW"/>
</dbReference>
<dbReference type="Pfam" id="PF02617">
    <property type="entry name" value="ClpS"/>
    <property type="match status" value="1"/>
</dbReference>
<evidence type="ECO:0000313" key="5">
    <source>
        <dbReference type="Proteomes" id="UP001152797"/>
    </source>
</evidence>